<protein>
    <submittedName>
        <fullName evidence="3">Uncharacterized protein</fullName>
    </submittedName>
</protein>
<evidence type="ECO:0000256" key="1">
    <source>
        <dbReference type="ARBA" id="ARBA00008922"/>
    </source>
</evidence>
<dbReference type="EMBL" id="AF478169">
    <property type="protein sequence ID" value="AAM22154.1"/>
    <property type="molecule type" value="Genomic_DNA"/>
</dbReference>
<accession>Q8JJP4</accession>
<name>Q8JJP4_9GAMA</name>
<dbReference type="OrthoDB" id="37493at10239"/>
<dbReference type="KEGG" id="vg:37616201"/>
<dbReference type="Pfam" id="PF05812">
    <property type="entry name" value="Herpes_BLRF2"/>
    <property type="match status" value="1"/>
</dbReference>
<evidence type="ECO:0000313" key="3">
    <source>
        <dbReference type="EMBL" id="AAM22154.1"/>
    </source>
</evidence>
<reference evidence="3 4" key="2">
    <citation type="journal article" date="1999" name="J. Gen. Virol.">
        <title>Characterization of the DNA polymerase loci of the novel porcine lymphotropic herpesviruses 1 and 2 in domestic and feral pigs.</title>
        <authorList>
            <person name="Ulrich S."/>
            <person name="Goltz M."/>
            <person name="Ehlers B."/>
        </authorList>
    </citation>
    <scope>NUCLEOTIDE SEQUENCE [LARGE SCALE GENOMIC DNA]</scope>
    <source>
        <strain evidence="3">Sample #56</strain>
    </source>
</reference>
<proteinExistence type="inferred from homology"/>
<organism evidence="3 4">
    <name type="scientific">Suid gammaherpesvirus 3</name>
    <dbReference type="NCBI Taxonomy" id="1960249"/>
    <lineage>
        <taxon>Viruses</taxon>
        <taxon>Duplodnaviria</taxon>
        <taxon>Heunggongvirae</taxon>
        <taxon>Peploviricota</taxon>
        <taxon>Herviviricetes</taxon>
        <taxon>Herpesvirales</taxon>
        <taxon>Orthoherpesviridae</taxon>
        <taxon>Gammaherpesvirinae</taxon>
        <taxon>Macavirus</taxon>
        <taxon>Macavirus suidgamma3</taxon>
    </lineage>
</organism>
<sequence>MAQSTKGAPGQGQTMAQLAAQLAQLQMENRNLKRQIRKSVGHPEDISQPKSLNPRQKQALISSYLTKFSSLATKKLEFKLATLTAPLQTKEEIEAVLEGTTIRLHLTLQDLVPGRLSKEMKTMAHGSPKIKGATNK</sequence>
<comment type="similarity">
    <text evidence="1">Belongs to the herpesviridae BLRF2 family.</text>
</comment>
<dbReference type="Gene3D" id="1.10.3390.10">
    <property type="entry name" value="YejL-like"/>
    <property type="match status" value="1"/>
</dbReference>
<evidence type="ECO:0000313" key="4">
    <source>
        <dbReference type="Proteomes" id="UP000243075"/>
    </source>
</evidence>
<dbReference type="GeneID" id="37616201"/>
<reference evidence="3 4" key="4">
    <citation type="journal article" date="2007" name="J. Virol.">
        <title>Identification of novel rodent herpesviruses, including the first gammaherpesvirus of Mus musculus.</title>
        <authorList>
            <person name="Ehlers B."/>
            <person name="Kuchler J."/>
            <person name="Yasmum N."/>
            <person name="Dural G."/>
            <person name="Voigt S."/>
            <person name="Schmidt-Chanasit J."/>
            <person name="Jakel T."/>
            <person name="Matuschka F.R."/>
            <person name="Richter D."/>
            <person name="Essbauer S."/>
            <person name="Hughes D.J."/>
            <person name="Summers C."/>
            <person name="Bennett M."/>
            <person name="Stewart J.P."/>
            <person name="Ulrich R.G."/>
        </authorList>
    </citation>
    <scope>NUCLEOTIDE SEQUENCE [LARGE SCALE GENOMIC DNA]</scope>
    <source>
        <strain evidence="3">Sample #56</strain>
    </source>
</reference>
<keyword evidence="4" id="KW-1185">Reference proteome</keyword>
<reference evidence="3 4" key="1">
    <citation type="journal article" date="1999" name="J. Gen. Virol.">
        <title>Detection of two novel porcine herpesviruses with high similarity to gammaherpesviruses.</title>
        <authorList>
            <person name="Ehlers B."/>
            <person name="Ulrich S."/>
            <person name="Goltz M."/>
        </authorList>
    </citation>
    <scope>NUCLEOTIDE SEQUENCE [LARGE SCALE GENOMIC DNA]</scope>
    <source>
        <strain evidence="3">Sample #56</strain>
    </source>
</reference>
<dbReference type="Proteomes" id="UP000243075">
    <property type="component" value="Segment"/>
</dbReference>
<evidence type="ECO:0000256" key="2">
    <source>
        <dbReference type="SAM" id="MobiDB-lite"/>
    </source>
</evidence>
<reference evidence="3 4" key="3">
    <citation type="journal article" date="2002" name="Virology">
        <title>Sequence analysis of the genome of porcine lymphotropic herpesvirus 1 and gene expression during posttransplant lymphoproliferative disease of pigs.</title>
        <authorList>
            <person name="Goltz M."/>
            <person name="Ericsson T."/>
            <person name="Patience C."/>
            <person name="Huang C.A."/>
            <person name="Noack S."/>
            <person name="Sachs D.H."/>
            <person name="Ehlers B."/>
        </authorList>
    </citation>
    <scope>NUCLEOTIDE SEQUENCE [LARGE SCALE GENOMIC DNA]</scope>
    <source>
        <strain evidence="3">Sample #56</strain>
    </source>
</reference>
<feature type="region of interest" description="Disordered" evidence="2">
    <location>
        <begin position="35"/>
        <end position="54"/>
    </location>
</feature>
<dbReference type="RefSeq" id="YP_009505380.1">
    <property type="nucleotide sequence ID" value="NC_038264.1"/>
</dbReference>
<dbReference type="InterPro" id="IPR008642">
    <property type="entry name" value="Herpes_BLRF2"/>
</dbReference>
<dbReference type="SUPFAM" id="SSF160459">
    <property type="entry name" value="BLRF2-like"/>
    <property type="match status" value="1"/>
</dbReference>